<keyword evidence="1" id="KW-0472">Membrane</keyword>
<keyword evidence="3" id="KW-1185">Reference proteome</keyword>
<organism evidence="2 3">
    <name type="scientific">Acer yangbiense</name>
    <dbReference type="NCBI Taxonomy" id="1000413"/>
    <lineage>
        <taxon>Eukaryota</taxon>
        <taxon>Viridiplantae</taxon>
        <taxon>Streptophyta</taxon>
        <taxon>Embryophyta</taxon>
        <taxon>Tracheophyta</taxon>
        <taxon>Spermatophyta</taxon>
        <taxon>Magnoliopsida</taxon>
        <taxon>eudicotyledons</taxon>
        <taxon>Gunneridae</taxon>
        <taxon>Pentapetalae</taxon>
        <taxon>rosids</taxon>
        <taxon>malvids</taxon>
        <taxon>Sapindales</taxon>
        <taxon>Sapindaceae</taxon>
        <taxon>Hippocastanoideae</taxon>
        <taxon>Acereae</taxon>
        <taxon>Acer</taxon>
    </lineage>
</organism>
<protein>
    <submittedName>
        <fullName evidence="2">Uncharacterized protein</fullName>
    </submittedName>
</protein>
<evidence type="ECO:0000256" key="1">
    <source>
        <dbReference type="SAM" id="Phobius"/>
    </source>
</evidence>
<accession>A0A5C7I0V5</accession>
<feature type="transmembrane region" description="Helical" evidence="1">
    <location>
        <begin position="392"/>
        <end position="415"/>
    </location>
</feature>
<dbReference type="InterPro" id="IPR004158">
    <property type="entry name" value="DUF247_pln"/>
</dbReference>
<dbReference type="Proteomes" id="UP000323000">
    <property type="component" value="Chromosome 4"/>
</dbReference>
<sequence length="430" mass="49819">MGENDHQSREWSIDIDQGNNVEEVLEPGLDCCIYRVPNILRRINEEAYSPGFISIGPLHYGRRELLGMEKQKTRFLSKFKERVTTEKLEEFKTYINNQEQRIRDHYAVSSALESSEYVAMILNDAVFIIELFVRNSCGPHDFLLEISQLNIFIRRDLLVLENQIPYFVLDHLYSSAFSNKEGYPSFFVLCLNFFGAMVMFNWSFSEQPQVKHFTDLLRRAVVLEVQPTVQSVGFICGLPCATKLNKSGLEFKGIEGKCLHEIRLEKRKHGKWLSWFAVNELQIPRIIISNETECYFRNLMALEMFHYQTQTYICHYVDLMDHLIDTTKDVDLLIEKGIIVNCMGDIEAITKMFNSLCSHIALRGSLYYEDAKKMKAHYKYPWNHLKATLKSVYFSNLWTGTATVAAAFLLILTLIQTICSVKQVRNGTST</sequence>
<dbReference type="PANTHER" id="PTHR31170">
    <property type="entry name" value="BNAC04G53230D PROTEIN"/>
    <property type="match status" value="1"/>
</dbReference>
<gene>
    <name evidence="2" type="ORF">EZV62_009552</name>
</gene>
<comment type="caution">
    <text evidence="2">The sequence shown here is derived from an EMBL/GenBank/DDBJ whole genome shotgun (WGS) entry which is preliminary data.</text>
</comment>
<dbReference type="OrthoDB" id="591587at2759"/>
<keyword evidence="1" id="KW-0812">Transmembrane</keyword>
<proteinExistence type="predicted"/>
<keyword evidence="1" id="KW-1133">Transmembrane helix</keyword>
<evidence type="ECO:0000313" key="2">
    <source>
        <dbReference type="EMBL" id="TXG62558.1"/>
    </source>
</evidence>
<dbReference type="EMBL" id="VAHF01000004">
    <property type="protein sequence ID" value="TXG62558.1"/>
    <property type="molecule type" value="Genomic_DNA"/>
</dbReference>
<dbReference type="PANTHER" id="PTHR31170:SF9">
    <property type="entry name" value="PROTEIN, PUTATIVE (DUF247)-RELATED"/>
    <property type="match status" value="1"/>
</dbReference>
<feature type="transmembrane region" description="Helical" evidence="1">
    <location>
        <begin position="183"/>
        <end position="204"/>
    </location>
</feature>
<reference evidence="3" key="1">
    <citation type="journal article" date="2019" name="Gigascience">
        <title>De novo genome assembly of the endangered Acer yangbiense, a plant species with extremely small populations endemic to Yunnan Province, China.</title>
        <authorList>
            <person name="Yang J."/>
            <person name="Wariss H.M."/>
            <person name="Tao L."/>
            <person name="Zhang R."/>
            <person name="Yun Q."/>
            <person name="Hollingsworth P."/>
            <person name="Dao Z."/>
            <person name="Luo G."/>
            <person name="Guo H."/>
            <person name="Ma Y."/>
            <person name="Sun W."/>
        </authorList>
    </citation>
    <scope>NUCLEOTIDE SEQUENCE [LARGE SCALE GENOMIC DNA]</scope>
    <source>
        <strain evidence="3">cv. Malutang</strain>
    </source>
</reference>
<dbReference type="AlphaFoldDB" id="A0A5C7I0V5"/>
<evidence type="ECO:0000313" key="3">
    <source>
        <dbReference type="Proteomes" id="UP000323000"/>
    </source>
</evidence>
<dbReference type="Pfam" id="PF03140">
    <property type="entry name" value="DUF247"/>
    <property type="match status" value="1"/>
</dbReference>
<name>A0A5C7I0V5_9ROSI</name>